<evidence type="ECO:0000256" key="7">
    <source>
        <dbReference type="ARBA" id="ARBA00022884"/>
    </source>
</evidence>
<evidence type="ECO:0000256" key="1">
    <source>
        <dbReference type="ARBA" id="ARBA00004123"/>
    </source>
</evidence>
<feature type="domain" description="RRM" evidence="10">
    <location>
        <begin position="348"/>
        <end position="424"/>
    </location>
</feature>
<evidence type="ECO:0000313" key="12">
    <source>
        <dbReference type="Proteomes" id="UP000694557"/>
    </source>
</evidence>
<evidence type="ECO:0000256" key="6">
    <source>
        <dbReference type="ARBA" id="ARBA00022737"/>
    </source>
</evidence>
<feature type="domain" description="RRM" evidence="10">
    <location>
        <begin position="44"/>
        <end position="125"/>
    </location>
</feature>
<gene>
    <name evidence="11" type="primary">CELF4</name>
    <name evidence="11" type="synonym">LOC109893838</name>
</gene>
<evidence type="ECO:0000256" key="9">
    <source>
        <dbReference type="PROSITE-ProRule" id="PRU00176"/>
    </source>
</evidence>
<dbReference type="AlphaFoldDB" id="A0A8C7HKF7"/>
<accession>A0A8C7HKF7</accession>
<proteinExistence type="inferred from homology"/>
<reference evidence="11" key="2">
    <citation type="submission" date="2025-09" db="UniProtKB">
        <authorList>
            <consortium name="Ensembl"/>
        </authorList>
    </citation>
    <scope>IDENTIFICATION</scope>
</reference>
<comment type="subcellular location">
    <subcellularLocation>
        <location evidence="2">Cytoplasm</location>
    </subcellularLocation>
    <subcellularLocation>
        <location evidence="1">Nucleus</location>
    </subcellularLocation>
</comment>
<evidence type="ECO:0000256" key="2">
    <source>
        <dbReference type="ARBA" id="ARBA00004496"/>
    </source>
</evidence>
<dbReference type="InterPro" id="IPR012677">
    <property type="entry name" value="Nucleotide-bd_a/b_plait_sf"/>
</dbReference>
<dbReference type="Gene3D" id="3.30.70.330">
    <property type="match status" value="3"/>
</dbReference>
<keyword evidence="8" id="KW-0539">Nucleus</keyword>
<dbReference type="SUPFAM" id="SSF54928">
    <property type="entry name" value="RNA-binding domain, RBD"/>
    <property type="match status" value="2"/>
</dbReference>
<dbReference type="CDD" id="cd12635">
    <property type="entry name" value="RRM2_CELF3_4_5_6"/>
    <property type="match status" value="1"/>
</dbReference>
<evidence type="ECO:0000313" key="11">
    <source>
        <dbReference type="Ensembl" id="ENSOKIP00005059233.1"/>
    </source>
</evidence>
<keyword evidence="5" id="KW-0507">mRNA processing</keyword>
<reference evidence="11" key="1">
    <citation type="submission" date="2025-08" db="UniProtKB">
        <authorList>
            <consortium name="Ensembl"/>
        </authorList>
    </citation>
    <scope>IDENTIFICATION</scope>
</reference>
<dbReference type="Ensembl" id="ENSOKIT00005062972.1">
    <property type="protein sequence ID" value="ENSOKIP00005059233.1"/>
    <property type="gene ID" value="ENSOKIG00005024626.1"/>
</dbReference>
<evidence type="ECO:0000259" key="10">
    <source>
        <dbReference type="PROSITE" id="PS50102"/>
    </source>
</evidence>
<feature type="domain" description="RRM" evidence="10">
    <location>
        <begin position="131"/>
        <end position="211"/>
    </location>
</feature>
<keyword evidence="12" id="KW-1185">Reference proteome</keyword>
<comment type="similarity">
    <text evidence="3">Belongs to the CELF/BRUNOL family.</text>
</comment>
<keyword evidence="4" id="KW-0963">Cytoplasm</keyword>
<evidence type="ECO:0000256" key="4">
    <source>
        <dbReference type="ARBA" id="ARBA00022490"/>
    </source>
</evidence>
<name>A0A8C7HKF7_ONCKI</name>
<dbReference type="FunFam" id="3.30.70.330:FF:000007">
    <property type="entry name" value="CUGBP Elav-like family member 4 isoform 3"/>
    <property type="match status" value="1"/>
</dbReference>
<dbReference type="GeneTree" id="ENSGT00940000158673"/>
<dbReference type="GO" id="GO:0006397">
    <property type="term" value="P:mRNA processing"/>
    <property type="evidence" value="ECO:0007669"/>
    <property type="project" value="UniProtKB-KW"/>
</dbReference>
<dbReference type="InterPro" id="IPR000504">
    <property type="entry name" value="RRM_dom"/>
</dbReference>
<dbReference type="SMART" id="SM00360">
    <property type="entry name" value="RRM"/>
    <property type="match status" value="3"/>
</dbReference>
<dbReference type="CDD" id="cd12632">
    <property type="entry name" value="RRM1_CELF3_4_5_6"/>
    <property type="match status" value="1"/>
</dbReference>
<evidence type="ECO:0000256" key="3">
    <source>
        <dbReference type="ARBA" id="ARBA00009621"/>
    </source>
</evidence>
<dbReference type="InterPro" id="IPR035979">
    <property type="entry name" value="RBD_domain_sf"/>
</dbReference>
<dbReference type="Proteomes" id="UP000694557">
    <property type="component" value="Unassembled WGS sequence"/>
</dbReference>
<protein>
    <submittedName>
        <fullName evidence="11">CUGBP, Elav-like family member 4</fullName>
    </submittedName>
</protein>
<evidence type="ECO:0000256" key="8">
    <source>
        <dbReference type="ARBA" id="ARBA00023242"/>
    </source>
</evidence>
<dbReference type="GO" id="GO:0005737">
    <property type="term" value="C:cytoplasm"/>
    <property type="evidence" value="ECO:0007669"/>
    <property type="project" value="UniProtKB-SubCell"/>
</dbReference>
<evidence type="ECO:0000256" key="5">
    <source>
        <dbReference type="ARBA" id="ARBA00022664"/>
    </source>
</evidence>
<dbReference type="FunFam" id="3.30.70.330:FF:000010">
    <property type="entry name" value="CUGBP Elav-like family member 4 isoform 3"/>
    <property type="match status" value="1"/>
</dbReference>
<dbReference type="GO" id="GO:0005634">
    <property type="term" value="C:nucleus"/>
    <property type="evidence" value="ECO:0007669"/>
    <property type="project" value="UniProtKB-SubCell"/>
</dbReference>
<organism evidence="11 12">
    <name type="scientific">Oncorhynchus kisutch</name>
    <name type="common">Coho salmon</name>
    <name type="synonym">Salmo kisutch</name>
    <dbReference type="NCBI Taxonomy" id="8019"/>
    <lineage>
        <taxon>Eukaryota</taxon>
        <taxon>Metazoa</taxon>
        <taxon>Chordata</taxon>
        <taxon>Craniata</taxon>
        <taxon>Vertebrata</taxon>
        <taxon>Euteleostomi</taxon>
        <taxon>Actinopterygii</taxon>
        <taxon>Neopterygii</taxon>
        <taxon>Teleostei</taxon>
        <taxon>Protacanthopterygii</taxon>
        <taxon>Salmoniformes</taxon>
        <taxon>Salmonidae</taxon>
        <taxon>Salmoninae</taxon>
        <taxon>Oncorhynchus</taxon>
    </lineage>
</organism>
<keyword evidence="7 9" id="KW-0694">RNA-binding</keyword>
<dbReference type="Pfam" id="PF00076">
    <property type="entry name" value="RRM_1"/>
    <property type="match status" value="3"/>
</dbReference>
<dbReference type="GO" id="GO:0003723">
    <property type="term" value="F:RNA binding"/>
    <property type="evidence" value="ECO:0007669"/>
    <property type="project" value="UniProtKB-UniRule"/>
</dbReference>
<sequence length="431" mass="46481">MYIFSLMATLTNGQVDGTNGLVNGLSHSPAGCGGTIPMKDHDAIKLFIGQIPRNLDEKDLRPLFEEFGKIYELTVLKDRFTGMHKGCAFLTYCARESALKAQNALHEQKTLPGMNRPIQVKPADSESRGDRKLFVGMLNKQQSEDDVRRLFESFGSIEECTILRGPDGNSKGCAFVKYSSHAEAQAAISALHGSQTMPGASSSLVVKFADTDKERTIRRMQQMAGQMGIFNPMALQFGAYGAYAQVQQQQAALMASVGQGGYLSPMAAFAAAQMQHMATINGLPGGHMSPTSGGSTPPGIGGPTVTSIPSPISVNGFNGMPPPQANGQPPAEAVYTNGIHPYPGEPPTTTHISHLEDALIQRPEGCNLFIYHLPQEFGDGELMQMFLPFGFVSFDNPGSAHAAIQSMNGFQIGMKRLKVQLKRPKDANRPY</sequence>
<dbReference type="InterPro" id="IPR034648">
    <property type="entry name" value="CELF3/4/5/6_RRM1"/>
</dbReference>
<dbReference type="PROSITE" id="PS50102">
    <property type="entry name" value="RRM"/>
    <property type="match status" value="3"/>
</dbReference>
<dbReference type="PANTHER" id="PTHR24012">
    <property type="entry name" value="RNA BINDING PROTEIN"/>
    <property type="match status" value="1"/>
</dbReference>
<keyword evidence="6" id="KW-0677">Repeat</keyword>